<accession>F0WMI7</accession>
<keyword evidence="2" id="KW-0677">Repeat</keyword>
<reference evidence="6" key="2">
    <citation type="submission" date="2011-02" db="EMBL/GenBank/DDBJ databases">
        <authorList>
            <person name="MacLean D."/>
        </authorList>
    </citation>
    <scope>NUCLEOTIDE SEQUENCE</scope>
</reference>
<dbReference type="PANTHER" id="PTHR12696">
    <property type="entry name" value="TIP120"/>
    <property type="match status" value="1"/>
</dbReference>
<feature type="region of interest" description="Disordered" evidence="4">
    <location>
        <begin position="317"/>
        <end position="337"/>
    </location>
</feature>
<evidence type="ECO:0000256" key="1">
    <source>
        <dbReference type="ARBA" id="ARBA00007657"/>
    </source>
</evidence>
<dbReference type="InterPro" id="IPR011989">
    <property type="entry name" value="ARM-like"/>
</dbReference>
<dbReference type="Pfam" id="PF08623">
    <property type="entry name" value="TIP120"/>
    <property type="match status" value="1"/>
</dbReference>
<proteinExistence type="inferred from homology"/>
<sequence>MERGREELILRLVEKSSTFDKDERYMATSDLCGELSKGSVELGSQLEIKVCTAILNQLNDTSNDVQSIAVKCLGILVTKVSDRQAADIAGKLCDLILHGQEELHDIYTIGIKTILADIDISAGVLLSKTISAQFLYHLSRSDSETRIKADILDTVSDVFRRFGNCIASDHETYLKLFLTDLNDPSYLIRKRTIQCIGTLGLVISDELLAHLIDRLGKRIGSGNSDMQTLIQTIGTLSRTCGHRLSAHFDTIIPLLIQFCGNADDTSMQNGNSDELRENCIQAFESFFTNCHEQLSNFTTDIITVLLQFISYDPNYNYEDEDEEMNDSEEEFSEQEYSDDDDTSWKVRRASVRVLIVAMTRPESFGSIQTRVMEQLIDRLKEREENVRVDVFRALLQFIIALHTLSNRNVQVVDSFRQQIQTIISYSTRYLTVKTSIACRRALLQMLCEVAHLNSGQLSCHFEVLFPKLLHALEDKHTELKLETLTLLRLLIDTHNPESVYEFIPQIVCHCVDCVQKEWYKVVAKALELIQSLVRVIENSQLASTYAPLLLDAVLPHLETKDTDQEIKEAAIHAAGRLLRSLSGELGGREQEILLVLSDLLKNENTRIHAMKAIASISESIDISAIKSDVVKNLALLLRQQSRTLKQIVLQTLIQVICSKGAALDHGLLEITLTEACVLLNGSDFQLCRLAIEFVCAIMRTTSIHVDEIMFQRILEHCLQLAKTNTLQDECLDAVERYFTQIAKFSVCVPKVFEALCDSPDVSKQTLIHIARCVAALCANCSESDRSFVVQSCLQQLDTAHDASNEKNTMLALFCIGEIGRNCVIWKNFENGKESIFRYFTKESEEMKTAAAFTLGNLCNPHNRGCLELIWSQLEGNEHTYLALCALRQAIGNCLNGDWMGPSARILAILKRWSDSEEEGIRNMVAECLGKLVFIRTSDTVKYLEEMNGKDASNRARWTAITALRAAITIPCVEEKHAAVIQAVFCEAKPLRTALNDEDFLICRAALMTLNAFLHHYPDLVYDYVKDLMERVLRTLTVKCERVVDLGPFKHKVDDGVAVRKAGFLCVETVLTTQAHNVLDCSVFDSVIEQGLSDQEDIQMQCHGIISKLCQVKPICVVQSVPVILTALRKTINKNVTEDQVGTQLERTRDAIRSALRVLEGMRQISEVNKHVQFVTVMEDLTKKPQLRVMYDAIQKERSNG</sequence>
<dbReference type="SUPFAM" id="SSF48371">
    <property type="entry name" value="ARM repeat"/>
    <property type="match status" value="1"/>
</dbReference>
<protein>
    <submittedName>
        <fullName evidence="6">Cullinassociated NEDD8dissociated protein putative</fullName>
    </submittedName>
</protein>
<dbReference type="Pfam" id="PF25782">
    <property type="entry name" value="TPR_CAND1"/>
    <property type="match status" value="1"/>
</dbReference>
<dbReference type="InterPro" id="IPR013932">
    <property type="entry name" value="TATA-bd_TIP120"/>
</dbReference>
<dbReference type="EMBL" id="FR824202">
    <property type="protein sequence ID" value="CCA22519.1"/>
    <property type="molecule type" value="Genomic_DNA"/>
</dbReference>
<name>F0WMI7_9STRA</name>
<evidence type="ECO:0000259" key="5">
    <source>
        <dbReference type="Pfam" id="PF08623"/>
    </source>
</evidence>
<evidence type="ECO:0000256" key="2">
    <source>
        <dbReference type="ARBA" id="ARBA00022737"/>
    </source>
</evidence>
<keyword evidence="3" id="KW-0833">Ubl conjugation pathway</keyword>
<dbReference type="InterPro" id="IPR039852">
    <property type="entry name" value="CAND1/CAND2"/>
</dbReference>
<reference evidence="6" key="1">
    <citation type="journal article" date="2011" name="PLoS Biol.">
        <title>Gene gain and loss during evolution of obligate parasitism in the white rust pathogen of Arabidopsis thaliana.</title>
        <authorList>
            <person name="Kemen E."/>
            <person name="Gardiner A."/>
            <person name="Schultz-Larsen T."/>
            <person name="Kemen A.C."/>
            <person name="Balmuth A.L."/>
            <person name="Robert-Seilaniantz A."/>
            <person name="Bailey K."/>
            <person name="Holub E."/>
            <person name="Studholme D.J."/>
            <person name="Maclean D."/>
            <person name="Jones J.D."/>
        </authorList>
    </citation>
    <scope>NUCLEOTIDE SEQUENCE</scope>
</reference>
<evidence type="ECO:0000256" key="4">
    <source>
        <dbReference type="SAM" id="MobiDB-lite"/>
    </source>
</evidence>
<organism evidence="6">
    <name type="scientific">Albugo laibachii Nc14</name>
    <dbReference type="NCBI Taxonomy" id="890382"/>
    <lineage>
        <taxon>Eukaryota</taxon>
        <taxon>Sar</taxon>
        <taxon>Stramenopiles</taxon>
        <taxon>Oomycota</taxon>
        <taxon>Peronosporomycetes</taxon>
        <taxon>Albuginales</taxon>
        <taxon>Albuginaceae</taxon>
        <taxon>Albugo</taxon>
    </lineage>
</organism>
<evidence type="ECO:0000256" key="3">
    <source>
        <dbReference type="ARBA" id="ARBA00022786"/>
    </source>
</evidence>
<comment type="similarity">
    <text evidence="1">Belongs to the CAND family.</text>
</comment>
<dbReference type="HOGENOM" id="CLU_007157_0_0_1"/>
<evidence type="ECO:0000313" key="6">
    <source>
        <dbReference type="EMBL" id="CCA22519.1"/>
    </source>
</evidence>
<feature type="domain" description="TATA-binding protein interacting (TIP20)" evidence="5">
    <location>
        <begin position="1019"/>
        <end position="1178"/>
    </location>
</feature>
<dbReference type="AlphaFoldDB" id="F0WMI7"/>
<dbReference type="Gene3D" id="1.25.10.10">
    <property type="entry name" value="Leucine-rich Repeat Variant"/>
    <property type="match status" value="1"/>
</dbReference>
<dbReference type="InterPro" id="IPR016024">
    <property type="entry name" value="ARM-type_fold"/>
</dbReference>
<gene>
    <name evidence="6" type="primary">AlNc14C157G7677</name>
    <name evidence="6" type="ORF">ALNC14_086620</name>
</gene>
<dbReference type="GO" id="GO:0010265">
    <property type="term" value="P:SCF complex assembly"/>
    <property type="evidence" value="ECO:0007669"/>
    <property type="project" value="InterPro"/>
</dbReference>